<protein>
    <submittedName>
        <fullName evidence="2">Methyltransferase domain-containing protein</fullName>
    </submittedName>
</protein>
<keyword evidence="2" id="KW-0808">Transferase</keyword>
<dbReference type="OrthoDB" id="3440727at2"/>
<dbReference type="RefSeq" id="WP_143118354.1">
    <property type="nucleotide sequence ID" value="NZ_FOVH01000003.1"/>
</dbReference>
<accession>A0A1I5CGN4</accession>
<sequence length="647" mass="73560">MFLAWSQQVSEESALNKALDIVRKQLAERDYDVYDWSQQQHIRNIGAEIENQLLQCDLMILEGSSGRPNLAFEVGFARRADIPVIVLKQEDSEALPEDFGAPKYLQYPNDASWEANFKRFETDLRKLLDALQSGALSPGHRELRRARSEFHHGVQQVLDNYQGDHAHLHLMDGLVKAMASGIREGGQSIIAAHSDYYVRMFNALQKRPNLQVKAIADLTDDIEPFWKSSKPDLTTPVGERVFLVDWKLFFERESELSRYIDTWRKELLRHKDYKIFVATKDDIDPRARHPFSTETVGLNLLLIEDDATFGGYRRSRDFKEQQMFVVEHDEHRCENARVFYNAVVEGAVQFDPADDFVSLKRKWLSKHRIGQWDLAWNQQTERRPPAYFDRYDQHVRCWIPPYNEFISECAAAVAREILHIRQGTGKPVDLLEVGHGTGSLTALILPWIKHLSEPSEALGDLPPVGRYYAVDRAEQMHNIAREYLGDDVNARVHLLKQIAWQGVREDLRYDVIFGSLVMHFMLDRATGPVSADSFFKECIRRLQPGGSLVFSDSFGIDEGSGIDSGEAAGQWRDAMVAHGLSEDYASGFISGNADMIGAFSCEELRESAIRTGLIPVGERSVGAIPFFKVMTFRRPPQEAGPTDSPAT</sequence>
<dbReference type="Gene3D" id="3.40.50.150">
    <property type="entry name" value="Vaccinia Virus protein VP39"/>
    <property type="match status" value="1"/>
</dbReference>
<dbReference type="GO" id="GO:0008757">
    <property type="term" value="F:S-adenosylmethionine-dependent methyltransferase activity"/>
    <property type="evidence" value="ECO:0007669"/>
    <property type="project" value="InterPro"/>
</dbReference>
<organism evidence="2 3">
    <name type="scientific">Actinomadura madurae</name>
    <dbReference type="NCBI Taxonomy" id="1993"/>
    <lineage>
        <taxon>Bacteria</taxon>
        <taxon>Bacillati</taxon>
        <taxon>Actinomycetota</taxon>
        <taxon>Actinomycetes</taxon>
        <taxon>Streptosporangiales</taxon>
        <taxon>Thermomonosporaceae</taxon>
        <taxon>Actinomadura</taxon>
    </lineage>
</organism>
<keyword evidence="3" id="KW-1185">Reference proteome</keyword>
<dbReference type="STRING" id="1993.SAMN04489713_103253"/>
<evidence type="ECO:0000259" key="1">
    <source>
        <dbReference type="Pfam" id="PF08241"/>
    </source>
</evidence>
<dbReference type="InterPro" id="IPR013216">
    <property type="entry name" value="Methyltransf_11"/>
</dbReference>
<reference evidence="2 3" key="1">
    <citation type="submission" date="2016-10" db="EMBL/GenBank/DDBJ databases">
        <authorList>
            <person name="de Groot N.N."/>
        </authorList>
    </citation>
    <scope>NUCLEOTIDE SEQUENCE [LARGE SCALE GENOMIC DNA]</scope>
    <source>
        <strain evidence="2 3">DSM 43067</strain>
    </source>
</reference>
<feature type="domain" description="Methyltransferase type 11" evidence="1">
    <location>
        <begin position="462"/>
        <end position="550"/>
    </location>
</feature>
<dbReference type="SUPFAM" id="SSF53335">
    <property type="entry name" value="S-adenosyl-L-methionine-dependent methyltransferases"/>
    <property type="match status" value="1"/>
</dbReference>
<proteinExistence type="predicted"/>
<dbReference type="CDD" id="cd02440">
    <property type="entry name" value="AdoMet_MTases"/>
    <property type="match status" value="1"/>
</dbReference>
<keyword evidence="2" id="KW-0489">Methyltransferase</keyword>
<dbReference type="Proteomes" id="UP000183413">
    <property type="component" value="Unassembled WGS sequence"/>
</dbReference>
<name>A0A1I5CGN4_9ACTN</name>
<dbReference type="InterPro" id="IPR029063">
    <property type="entry name" value="SAM-dependent_MTases_sf"/>
</dbReference>
<dbReference type="GO" id="GO:0032259">
    <property type="term" value="P:methylation"/>
    <property type="evidence" value="ECO:0007669"/>
    <property type="project" value="UniProtKB-KW"/>
</dbReference>
<evidence type="ECO:0000313" key="3">
    <source>
        <dbReference type="Proteomes" id="UP000183413"/>
    </source>
</evidence>
<gene>
    <name evidence="2" type="ORF">SAMN04489713_103253</name>
</gene>
<dbReference type="EMBL" id="FOVH01000003">
    <property type="protein sequence ID" value="SFN86067.1"/>
    <property type="molecule type" value="Genomic_DNA"/>
</dbReference>
<evidence type="ECO:0000313" key="2">
    <source>
        <dbReference type="EMBL" id="SFN86067.1"/>
    </source>
</evidence>
<dbReference type="Pfam" id="PF08241">
    <property type="entry name" value="Methyltransf_11"/>
    <property type="match status" value="1"/>
</dbReference>
<dbReference type="InParanoid" id="A0A1I5CGN4"/>
<dbReference type="AlphaFoldDB" id="A0A1I5CGN4"/>